<evidence type="ECO:0000313" key="2">
    <source>
        <dbReference type="EMBL" id="SDT74511.1"/>
    </source>
</evidence>
<reference evidence="2 3" key="1">
    <citation type="submission" date="2016-10" db="EMBL/GenBank/DDBJ databases">
        <authorList>
            <person name="de Groot N.N."/>
        </authorList>
    </citation>
    <scope>NUCLEOTIDE SEQUENCE [LARGE SCALE GENOMIC DNA]</scope>
    <source>
        <strain evidence="2 3">DSM 43941</strain>
    </source>
</reference>
<keyword evidence="2" id="KW-0255">Endonuclease</keyword>
<dbReference type="GO" id="GO:0004527">
    <property type="term" value="F:exonuclease activity"/>
    <property type="evidence" value="ECO:0007669"/>
    <property type="project" value="UniProtKB-KW"/>
</dbReference>
<keyword evidence="2" id="KW-0540">Nuclease</keyword>
<feature type="domain" description="Endonuclease/exonuclease/phosphatase" evidence="1">
    <location>
        <begin position="12"/>
        <end position="253"/>
    </location>
</feature>
<dbReference type="Proteomes" id="UP000198688">
    <property type="component" value="Chromosome I"/>
</dbReference>
<keyword evidence="2" id="KW-0269">Exonuclease</keyword>
<gene>
    <name evidence="2" type="ORF">SAMN04489716_7005</name>
</gene>
<dbReference type="GO" id="GO:0004519">
    <property type="term" value="F:endonuclease activity"/>
    <property type="evidence" value="ECO:0007669"/>
    <property type="project" value="UniProtKB-KW"/>
</dbReference>
<dbReference type="OrthoDB" id="3638097at2"/>
<dbReference type="InterPro" id="IPR005135">
    <property type="entry name" value="Endo/exonuclease/phosphatase"/>
</dbReference>
<accession>A0A1H2CVM4</accession>
<proteinExistence type="predicted"/>
<dbReference type="Pfam" id="PF03372">
    <property type="entry name" value="Exo_endo_phos"/>
    <property type="match status" value="1"/>
</dbReference>
<evidence type="ECO:0000313" key="3">
    <source>
        <dbReference type="Proteomes" id="UP000198688"/>
    </source>
</evidence>
<keyword evidence="2" id="KW-0378">Hydrolase</keyword>
<dbReference type="AlphaFoldDB" id="A0A1H2CVM4"/>
<dbReference type="RefSeq" id="WP_157751919.1">
    <property type="nucleotide sequence ID" value="NZ_BOMJ01000003.1"/>
</dbReference>
<sequence length="292" mass="31643">MTTLLTINTLDLYGSDAQADQDRYGAVEDLIRSYDADVIAVQEVIADGASVVEKRVGAEAGLRRLAAAVGRDCEVDGRAAVAAGGIIHHPGLLWRAGIEPVPGSLHTLQRDGAGMWHGAVSVILDLGGLRVRVGSCQLSPFSPTWRRRDAEQLLRLFNSDAVPGLLGGDFNVIGGDCVYDPDPYENMPWHPDHAYQLTDHGAPDRSAAHLLEANHLGRMRDCARLTGTWWAATTGHHPADQHPPRRLDRWYATWDFPADAIAGLAVADVEQVGTTTDHLPVLLHLDLDALSR</sequence>
<dbReference type="STRING" id="113562.SAMN04489716_7005"/>
<dbReference type="Gene3D" id="3.60.10.10">
    <property type="entry name" value="Endonuclease/exonuclease/phosphatase"/>
    <property type="match status" value="1"/>
</dbReference>
<evidence type="ECO:0000259" key="1">
    <source>
        <dbReference type="Pfam" id="PF03372"/>
    </source>
</evidence>
<dbReference type="SUPFAM" id="SSF56219">
    <property type="entry name" value="DNase I-like"/>
    <property type="match status" value="1"/>
</dbReference>
<dbReference type="EMBL" id="LT629758">
    <property type="protein sequence ID" value="SDT74511.1"/>
    <property type="molecule type" value="Genomic_DNA"/>
</dbReference>
<keyword evidence="3" id="KW-1185">Reference proteome</keyword>
<protein>
    <submittedName>
        <fullName evidence="2">Metal-dependent hydrolase, endonuclease/exonuclease/phosphatase family</fullName>
    </submittedName>
</protein>
<organism evidence="2 3">
    <name type="scientific">Actinoplanes derwentensis</name>
    <dbReference type="NCBI Taxonomy" id="113562"/>
    <lineage>
        <taxon>Bacteria</taxon>
        <taxon>Bacillati</taxon>
        <taxon>Actinomycetota</taxon>
        <taxon>Actinomycetes</taxon>
        <taxon>Micromonosporales</taxon>
        <taxon>Micromonosporaceae</taxon>
        <taxon>Actinoplanes</taxon>
    </lineage>
</organism>
<name>A0A1H2CVM4_9ACTN</name>
<dbReference type="InterPro" id="IPR036691">
    <property type="entry name" value="Endo/exonu/phosph_ase_sf"/>
</dbReference>